<dbReference type="PANTHER" id="PTHR43628:SF1">
    <property type="entry name" value="CHITIN SYNTHASE REGULATORY FACTOR 2-RELATED"/>
    <property type="match status" value="1"/>
</dbReference>
<dbReference type="PANTHER" id="PTHR43628">
    <property type="entry name" value="ACTIVATOR OF C KINASE PROTEIN 1-RELATED"/>
    <property type="match status" value="1"/>
</dbReference>
<dbReference type="InterPro" id="IPR006597">
    <property type="entry name" value="Sel1-like"/>
</dbReference>
<proteinExistence type="predicted"/>
<dbReference type="EMBL" id="BAAFGK010000004">
    <property type="protein sequence ID" value="GAB0057510.1"/>
    <property type="molecule type" value="Genomic_DNA"/>
</dbReference>
<dbReference type="RefSeq" id="WP_420905208.1">
    <property type="nucleotide sequence ID" value="NZ_BAAFGK010000004.1"/>
</dbReference>
<dbReference type="SUPFAM" id="SSF81901">
    <property type="entry name" value="HCP-like"/>
    <property type="match status" value="1"/>
</dbReference>
<dbReference type="InterPro" id="IPR011990">
    <property type="entry name" value="TPR-like_helical_dom_sf"/>
</dbReference>
<dbReference type="Proteomes" id="UP001628193">
    <property type="component" value="Unassembled WGS sequence"/>
</dbReference>
<organism evidence="1 2">
    <name type="scientific">Candidatus Magnetaquiglobus chichijimensis</name>
    <dbReference type="NCBI Taxonomy" id="3141448"/>
    <lineage>
        <taxon>Bacteria</taxon>
        <taxon>Pseudomonadati</taxon>
        <taxon>Pseudomonadota</taxon>
        <taxon>Magnetococcia</taxon>
        <taxon>Magnetococcales</taxon>
        <taxon>Candidatus Magnetaquicoccaceae</taxon>
        <taxon>Candidatus Magnetaquiglobus</taxon>
    </lineage>
</organism>
<accession>A0ABQ0C9E5</accession>
<evidence type="ECO:0000313" key="1">
    <source>
        <dbReference type="EMBL" id="GAB0057510.1"/>
    </source>
</evidence>
<evidence type="ECO:0000313" key="2">
    <source>
        <dbReference type="Proteomes" id="UP001628193"/>
    </source>
</evidence>
<name>A0ABQ0C9E5_9PROT</name>
<protein>
    <submittedName>
        <fullName evidence="1">Secretory immunoglobulin A-binding protein EsiB</fullName>
    </submittedName>
</protein>
<comment type="caution">
    <text evidence="1">The sequence shown here is derived from an EMBL/GenBank/DDBJ whole genome shotgun (WGS) entry which is preliminary data.</text>
</comment>
<sequence>MMSTGEQIDPRRYLELVHALAEGGNVKAQHNLGAMYLKGLGVPRDPAQAVAWFSRAAEGGDVFSLHNLGTLYLRGIGVAKDPEAASGCFKRAALLGDARSAHCLGALYYEGLGVPRDPARAMIWLARAEPGVPEAFRAEVSQALELARSELDEAALAYVEARIPYPGEED</sequence>
<dbReference type="InterPro" id="IPR052945">
    <property type="entry name" value="Mitotic_Regulator"/>
</dbReference>
<reference evidence="1 2" key="1">
    <citation type="submission" date="2024-09" db="EMBL/GenBank/DDBJ databases">
        <title>Draft genome sequence of Candidatus Magnetaquicoccaceae bacterium FCR-1.</title>
        <authorList>
            <person name="Shimoshige H."/>
            <person name="Shimamura S."/>
            <person name="Taoka A."/>
            <person name="Kobayashi H."/>
            <person name="Maekawa T."/>
        </authorList>
    </citation>
    <scope>NUCLEOTIDE SEQUENCE [LARGE SCALE GENOMIC DNA]</scope>
    <source>
        <strain evidence="1 2">FCR-1</strain>
    </source>
</reference>
<dbReference type="Pfam" id="PF08238">
    <property type="entry name" value="Sel1"/>
    <property type="match status" value="3"/>
</dbReference>
<dbReference type="Gene3D" id="1.25.40.10">
    <property type="entry name" value="Tetratricopeptide repeat domain"/>
    <property type="match status" value="1"/>
</dbReference>
<keyword evidence="2" id="KW-1185">Reference proteome</keyword>
<dbReference type="SMART" id="SM00671">
    <property type="entry name" value="SEL1"/>
    <property type="match status" value="3"/>
</dbReference>
<gene>
    <name evidence="1" type="primary">esiB_2</name>
    <name evidence="1" type="ORF">SIID45300_01839</name>
</gene>